<protein>
    <submittedName>
        <fullName evidence="1">Uncharacterized protein</fullName>
    </submittedName>
</protein>
<dbReference type="Proteomes" id="UP000479710">
    <property type="component" value="Unassembled WGS sequence"/>
</dbReference>
<dbReference type="AlphaFoldDB" id="A0A6G1DNX5"/>
<name>A0A6G1DNX5_9ORYZ</name>
<dbReference type="EMBL" id="SPHZ02000006">
    <property type="protein sequence ID" value="KAF0914535.1"/>
    <property type="molecule type" value="Genomic_DNA"/>
</dbReference>
<gene>
    <name evidence="1" type="ORF">E2562_029471</name>
</gene>
<evidence type="ECO:0000313" key="2">
    <source>
        <dbReference type="Proteomes" id="UP000479710"/>
    </source>
</evidence>
<keyword evidence="2" id="KW-1185">Reference proteome</keyword>
<comment type="caution">
    <text evidence="1">The sequence shown here is derived from an EMBL/GenBank/DDBJ whole genome shotgun (WGS) entry which is preliminary data.</text>
</comment>
<sequence>MDETMMELVDTMQENRVAQSSIVVGVLMHMNRKSANVCAKNADDINKLLAFFKECKKNNKQFYWDAQLGEQGERLMWVDDINPKEQEHEQTREA</sequence>
<proteinExistence type="predicted"/>
<reference evidence="1 2" key="1">
    <citation type="submission" date="2019-11" db="EMBL/GenBank/DDBJ databases">
        <title>Whole genome sequence of Oryza granulata.</title>
        <authorList>
            <person name="Li W."/>
        </authorList>
    </citation>
    <scope>NUCLEOTIDE SEQUENCE [LARGE SCALE GENOMIC DNA]</scope>
    <source>
        <strain evidence="2">cv. Menghai</strain>
        <tissue evidence="1">Leaf</tissue>
    </source>
</reference>
<accession>A0A6G1DNX5</accession>
<evidence type="ECO:0000313" key="1">
    <source>
        <dbReference type="EMBL" id="KAF0914535.1"/>
    </source>
</evidence>
<organism evidence="1 2">
    <name type="scientific">Oryza meyeriana var. granulata</name>
    <dbReference type="NCBI Taxonomy" id="110450"/>
    <lineage>
        <taxon>Eukaryota</taxon>
        <taxon>Viridiplantae</taxon>
        <taxon>Streptophyta</taxon>
        <taxon>Embryophyta</taxon>
        <taxon>Tracheophyta</taxon>
        <taxon>Spermatophyta</taxon>
        <taxon>Magnoliopsida</taxon>
        <taxon>Liliopsida</taxon>
        <taxon>Poales</taxon>
        <taxon>Poaceae</taxon>
        <taxon>BOP clade</taxon>
        <taxon>Oryzoideae</taxon>
        <taxon>Oryzeae</taxon>
        <taxon>Oryzinae</taxon>
        <taxon>Oryza</taxon>
        <taxon>Oryza meyeriana</taxon>
    </lineage>
</organism>